<accession>A0A1E3R001</accession>
<dbReference type="STRING" id="984486.A0A1E3R001"/>
<evidence type="ECO:0000313" key="4">
    <source>
        <dbReference type="Proteomes" id="UP000094336"/>
    </source>
</evidence>
<dbReference type="GO" id="GO:1903778">
    <property type="term" value="P:protein localization to vacuolar membrane"/>
    <property type="evidence" value="ECO:0007669"/>
    <property type="project" value="TreeGrafter"/>
</dbReference>
<keyword evidence="4" id="KW-1185">Reference proteome</keyword>
<dbReference type="GO" id="GO:0000329">
    <property type="term" value="C:fungal-type vacuole membrane"/>
    <property type="evidence" value="ECO:0007669"/>
    <property type="project" value="TreeGrafter"/>
</dbReference>
<dbReference type="OrthoDB" id="1204at2759"/>
<dbReference type="PANTHER" id="PTHR28258">
    <property type="entry name" value="VACUOLAR SEGREGATION PROTEIN 7"/>
    <property type="match status" value="1"/>
</dbReference>
<keyword evidence="2" id="KW-0472">Membrane</keyword>
<feature type="compositionally biased region" description="Basic and acidic residues" evidence="1">
    <location>
        <begin position="260"/>
        <end position="280"/>
    </location>
</feature>
<dbReference type="RefSeq" id="XP_018988503.1">
    <property type="nucleotide sequence ID" value="XM_019127773.1"/>
</dbReference>
<proteinExistence type="predicted"/>
<name>A0A1E3R001_9ASCO</name>
<reference evidence="4" key="1">
    <citation type="submission" date="2016-05" db="EMBL/GenBank/DDBJ databases">
        <title>Comparative genomics of biotechnologically important yeasts.</title>
        <authorList>
            <consortium name="DOE Joint Genome Institute"/>
            <person name="Riley R."/>
            <person name="Haridas S."/>
            <person name="Wolfe K.H."/>
            <person name="Lopes M.R."/>
            <person name="Hittinger C.T."/>
            <person name="Goker M."/>
            <person name="Salamov A."/>
            <person name="Wisecaver J."/>
            <person name="Long T.M."/>
            <person name="Aerts A.L."/>
            <person name="Barry K."/>
            <person name="Choi C."/>
            <person name="Clum A."/>
            <person name="Coughlan A.Y."/>
            <person name="Deshpande S."/>
            <person name="Douglass A.P."/>
            <person name="Hanson S.J."/>
            <person name="Klenk H.-P."/>
            <person name="Labutti K."/>
            <person name="Lapidus A."/>
            <person name="Lindquist E."/>
            <person name="Lipzen A."/>
            <person name="Meier-Kolthoff J.P."/>
            <person name="Ohm R.A."/>
            <person name="Otillar R.P."/>
            <person name="Pangilinan J."/>
            <person name="Peng Y."/>
            <person name="Rokas A."/>
            <person name="Rosa C.A."/>
            <person name="Scheuner C."/>
            <person name="Sibirny A.A."/>
            <person name="Slot J.C."/>
            <person name="Stielow J.B."/>
            <person name="Sun H."/>
            <person name="Kurtzman C.P."/>
            <person name="Blackwell M."/>
            <person name="Grigoriev I.V."/>
            <person name="Jeffries T.W."/>
        </authorList>
    </citation>
    <scope>NUCLEOTIDE SEQUENCE [LARGE SCALE GENOMIC DNA]</scope>
    <source>
        <strain evidence="4">NRRL Y-12698</strain>
    </source>
</reference>
<dbReference type="GO" id="GO:0070772">
    <property type="term" value="C:PAS complex"/>
    <property type="evidence" value="ECO:0007669"/>
    <property type="project" value="TreeGrafter"/>
</dbReference>
<evidence type="ECO:0000256" key="1">
    <source>
        <dbReference type="SAM" id="MobiDB-lite"/>
    </source>
</evidence>
<sequence length="707" mass="78936">MQDLENKTEPKAAAEIPEDVPKKVTEGKNFADIQTAIKIKKLIIESNLPIAAPPQAKASTSIPKALIFMNQPHRVLMSTDDKDGDTTVDSVSDAVDLAAGARVVTSGARIASVAPSLANTPLLGMEDVSSLKVQKGKANIRTDFFAARLASAVDDVETSDSDETFVYENSSFPSAEPKLERPDDINRNVSGIGTVDGSDEDEYERDDTSVTSARHSSRDLVHITSSRDLVAMTPIHEPEPVSTVILRKMSGANIRPVKHDPSRAVKLHDPSRASEAKPSHGDANSIVDRRSVYSNMHRAGSIHLILQMTEPELQRGLAFRLTGEVDVRPEKLDEPVKAKPEREFDTLQDYYESSSGSSEEIPRYTYPTTDTRKERKKRYVQPTQLRTTTSKVFDRKGSQPRRYSIIPDNVDIEDFEDELIYYDSYKNRTKANETTQLLSGHRRQNDYQPRMAKHTKIYPEYNGTQEHYTRVSPHEAQSPQSRHSRGLHFALPRVKSGDMPFGYAEEERLNNLKSMIYTVVGIFLLLSIGFISGFLLATLKDLQHVHIFDISHVVVSQDELVFNMWIEAFNPGFLSIDVSEATLDIFAKSEYVDDKRNGVETILLGSIDELLSSLSFSGGFFNRRAVQGLAEVKLLNPGQNVTSAEEIREGELWREEGGTKWSRVAKHPFDLIVSGVLKYKLPLSSGALRSVVVNKVTRFDPADMLTQ</sequence>
<dbReference type="PANTHER" id="PTHR28258:SF1">
    <property type="entry name" value="VACUOLAR SEGREGATION PROTEIN 7"/>
    <property type="match status" value="1"/>
</dbReference>
<evidence type="ECO:0000256" key="2">
    <source>
        <dbReference type="SAM" id="Phobius"/>
    </source>
</evidence>
<feature type="transmembrane region" description="Helical" evidence="2">
    <location>
        <begin position="515"/>
        <end position="537"/>
    </location>
</feature>
<keyword evidence="2" id="KW-0812">Transmembrane</keyword>
<feature type="compositionally biased region" description="Basic and acidic residues" evidence="1">
    <location>
        <begin position="1"/>
        <end position="12"/>
    </location>
</feature>
<dbReference type="GO" id="GO:0010513">
    <property type="term" value="P:positive regulation of phosphatidylinositol biosynthetic process"/>
    <property type="evidence" value="ECO:0007669"/>
    <property type="project" value="TreeGrafter"/>
</dbReference>
<dbReference type="GeneID" id="30145626"/>
<feature type="region of interest" description="Disordered" evidence="1">
    <location>
        <begin position="170"/>
        <end position="216"/>
    </location>
</feature>
<feature type="region of interest" description="Disordered" evidence="1">
    <location>
        <begin position="260"/>
        <end position="283"/>
    </location>
</feature>
<organism evidence="3 4">
    <name type="scientific">Babjeviella inositovora NRRL Y-12698</name>
    <dbReference type="NCBI Taxonomy" id="984486"/>
    <lineage>
        <taxon>Eukaryota</taxon>
        <taxon>Fungi</taxon>
        <taxon>Dikarya</taxon>
        <taxon>Ascomycota</taxon>
        <taxon>Saccharomycotina</taxon>
        <taxon>Pichiomycetes</taxon>
        <taxon>Serinales incertae sedis</taxon>
        <taxon>Babjeviella</taxon>
    </lineage>
</organism>
<keyword evidence="2" id="KW-1133">Transmembrane helix</keyword>
<evidence type="ECO:0008006" key="5">
    <source>
        <dbReference type="Google" id="ProtNLM"/>
    </source>
</evidence>
<dbReference type="Pfam" id="PF12751">
    <property type="entry name" value="Vac7"/>
    <property type="match status" value="2"/>
</dbReference>
<feature type="compositionally biased region" description="Basic and acidic residues" evidence="1">
    <location>
        <begin position="177"/>
        <end position="186"/>
    </location>
</feature>
<gene>
    <name evidence="3" type="ORF">BABINDRAFT_159616</name>
</gene>
<dbReference type="AlphaFoldDB" id="A0A1E3R001"/>
<dbReference type="GO" id="GO:0000011">
    <property type="term" value="P:vacuole inheritance"/>
    <property type="evidence" value="ECO:0007669"/>
    <property type="project" value="TreeGrafter"/>
</dbReference>
<dbReference type="Proteomes" id="UP000094336">
    <property type="component" value="Unassembled WGS sequence"/>
</dbReference>
<dbReference type="EMBL" id="KV454426">
    <property type="protein sequence ID" value="ODQ83175.1"/>
    <property type="molecule type" value="Genomic_DNA"/>
</dbReference>
<feature type="region of interest" description="Disordered" evidence="1">
    <location>
        <begin position="1"/>
        <end position="25"/>
    </location>
</feature>
<protein>
    <recommendedName>
        <fullName evidence="5">Vacuolar segregation protein 7</fullName>
    </recommendedName>
</protein>
<dbReference type="InterPro" id="IPR024260">
    <property type="entry name" value="Vac7"/>
</dbReference>
<evidence type="ECO:0000313" key="3">
    <source>
        <dbReference type="EMBL" id="ODQ83175.1"/>
    </source>
</evidence>